<dbReference type="STRING" id="1314674.A0A0D7BJ34"/>
<feature type="compositionally biased region" description="Basic and acidic residues" evidence="5">
    <location>
        <begin position="296"/>
        <end position="307"/>
    </location>
</feature>
<comment type="subcellular location">
    <subcellularLocation>
        <location evidence="2">Nucleus</location>
    </subcellularLocation>
</comment>
<feature type="compositionally biased region" description="Basic and acidic residues" evidence="5">
    <location>
        <begin position="267"/>
        <end position="289"/>
    </location>
</feature>
<dbReference type="PROSITE" id="PS00170">
    <property type="entry name" value="CSA_PPIASE_1"/>
    <property type="match status" value="1"/>
</dbReference>
<accession>A0A0D7BJ34</accession>
<evidence type="ECO:0000313" key="8">
    <source>
        <dbReference type="Proteomes" id="UP000054007"/>
    </source>
</evidence>
<dbReference type="PRINTS" id="PR00153">
    <property type="entry name" value="CSAPPISMRASE"/>
</dbReference>
<comment type="similarity">
    <text evidence="4">Belongs to the cyclophilin-type PPIase family. CWC27 subfamily.</text>
</comment>
<dbReference type="SUPFAM" id="SSF50891">
    <property type="entry name" value="Cyclophilin-like"/>
    <property type="match status" value="1"/>
</dbReference>
<reference evidence="7 8" key="1">
    <citation type="journal article" date="2015" name="Fungal Genet. Biol.">
        <title>Evolution of novel wood decay mechanisms in Agaricales revealed by the genome sequences of Fistulina hepatica and Cylindrobasidium torrendii.</title>
        <authorList>
            <person name="Floudas D."/>
            <person name="Held B.W."/>
            <person name="Riley R."/>
            <person name="Nagy L.G."/>
            <person name="Koehler G."/>
            <person name="Ransdell A.S."/>
            <person name="Younus H."/>
            <person name="Chow J."/>
            <person name="Chiniquy J."/>
            <person name="Lipzen A."/>
            <person name="Tritt A."/>
            <person name="Sun H."/>
            <person name="Haridas S."/>
            <person name="LaButti K."/>
            <person name="Ohm R.A."/>
            <person name="Kues U."/>
            <person name="Blanchette R.A."/>
            <person name="Grigoriev I.V."/>
            <person name="Minto R.E."/>
            <person name="Hibbett D.S."/>
        </authorList>
    </citation>
    <scope>NUCLEOTIDE SEQUENCE [LARGE SCALE GENOMIC DNA]</scope>
    <source>
        <strain evidence="7 8">FP15055 ss-10</strain>
    </source>
</reference>
<dbReference type="Pfam" id="PF00160">
    <property type="entry name" value="Pro_isomerase"/>
    <property type="match status" value="1"/>
</dbReference>
<feature type="compositionally biased region" description="Basic and acidic residues" evidence="5">
    <location>
        <begin position="423"/>
        <end position="466"/>
    </location>
</feature>
<dbReference type="PANTHER" id="PTHR45625:SF6">
    <property type="entry name" value="SPLICEOSOME-ASSOCIATED PROTEIN CWC27 HOMOLOG"/>
    <property type="match status" value="1"/>
</dbReference>
<dbReference type="InterPro" id="IPR029000">
    <property type="entry name" value="Cyclophilin-like_dom_sf"/>
</dbReference>
<keyword evidence="3" id="KW-0539">Nucleus</keyword>
<dbReference type="PANTHER" id="PTHR45625">
    <property type="entry name" value="PEPTIDYL-PROLYL CIS-TRANS ISOMERASE-RELATED"/>
    <property type="match status" value="1"/>
</dbReference>
<dbReference type="GO" id="GO:0003755">
    <property type="term" value="F:peptidyl-prolyl cis-trans isomerase activity"/>
    <property type="evidence" value="ECO:0007669"/>
    <property type="project" value="UniProtKB-EC"/>
</dbReference>
<dbReference type="Proteomes" id="UP000054007">
    <property type="component" value="Unassembled WGS sequence"/>
</dbReference>
<dbReference type="OrthoDB" id="442970at2759"/>
<feature type="region of interest" description="Disordered" evidence="5">
    <location>
        <begin position="257"/>
        <end position="347"/>
    </location>
</feature>
<proteinExistence type="inferred from homology"/>
<dbReference type="GO" id="GO:0071013">
    <property type="term" value="C:catalytic step 2 spliceosome"/>
    <property type="evidence" value="ECO:0007669"/>
    <property type="project" value="TreeGrafter"/>
</dbReference>
<feature type="region of interest" description="Disordered" evidence="5">
    <location>
        <begin position="393"/>
        <end position="490"/>
    </location>
</feature>
<dbReference type="EMBL" id="KN880471">
    <property type="protein sequence ID" value="KIY70215.1"/>
    <property type="molecule type" value="Genomic_DNA"/>
</dbReference>
<feature type="compositionally biased region" description="Basic residues" evidence="5">
    <location>
        <begin position="474"/>
        <end position="490"/>
    </location>
</feature>
<feature type="compositionally biased region" description="Basic and acidic residues" evidence="5">
    <location>
        <begin position="393"/>
        <end position="407"/>
    </location>
</feature>
<feature type="domain" description="PPIase cyclophilin-type" evidence="6">
    <location>
        <begin position="12"/>
        <end position="163"/>
    </location>
</feature>
<keyword evidence="8" id="KW-1185">Reference proteome</keyword>
<evidence type="ECO:0000256" key="3">
    <source>
        <dbReference type="ARBA" id="ARBA00023242"/>
    </source>
</evidence>
<dbReference type="InterPro" id="IPR002130">
    <property type="entry name" value="Cyclophilin-type_PPIase_dom"/>
</dbReference>
<evidence type="ECO:0000256" key="5">
    <source>
        <dbReference type="SAM" id="MobiDB-lite"/>
    </source>
</evidence>
<evidence type="ECO:0000256" key="2">
    <source>
        <dbReference type="ARBA" id="ARBA00004123"/>
    </source>
</evidence>
<dbReference type="PROSITE" id="PS50072">
    <property type="entry name" value="CSA_PPIASE_2"/>
    <property type="match status" value="1"/>
</dbReference>
<comment type="catalytic activity">
    <reaction evidence="1">
        <text>[protein]-peptidylproline (omega=180) = [protein]-peptidylproline (omega=0)</text>
        <dbReference type="Rhea" id="RHEA:16237"/>
        <dbReference type="Rhea" id="RHEA-COMP:10747"/>
        <dbReference type="Rhea" id="RHEA-COMP:10748"/>
        <dbReference type="ChEBI" id="CHEBI:83833"/>
        <dbReference type="ChEBI" id="CHEBI:83834"/>
        <dbReference type="EC" id="5.2.1.8"/>
    </reaction>
</comment>
<evidence type="ECO:0000256" key="1">
    <source>
        <dbReference type="ARBA" id="ARBA00000971"/>
    </source>
</evidence>
<dbReference type="InterPro" id="IPR044666">
    <property type="entry name" value="Cyclophilin_A-like"/>
</dbReference>
<evidence type="ECO:0000256" key="4">
    <source>
        <dbReference type="ARBA" id="ARBA00038509"/>
    </source>
</evidence>
<dbReference type="AlphaFoldDB" id="A0A0D7BJ34"/>
<protein>
    <submittedName>
        <fullName evidence="7">Cyclophilin-like protein</fullName>
    </submittedName>
</protein>
<dbReference type="InterPro" id="IPR020892">
    <property type="entry name" value="Cyclophilin-type_PPIase_CS"/>
</dbReference>
<dbReference type="CDD" id="cd01925">
    <property type="entry name" value="cyclophilin_CeCYP16-like"/>
    <property type="match status" value="1"/>
</dbReference>
<dbReference type="Gene3D" id="2.40.100.10">
    <property type="entry name" value="Cyclophilin-like"/>
    <property type="match status" value="1"/>
</dbReference>
<sequence>MALPTSGEVVIETTVGDIRIELWAKETPKTCRNFIALALEGYYDNVIFHRVVPSFLVQAGDKTGTGFGGESFYGDVFEDEIHPRLRLPHRGIVAMANQGQKNTNDSQFIITLDRAEELHGKHTVFGRVIGDTIYNVMRIGEVELDSSGEGRPVYPPKIKAVRVLENPFDDIVPRITAAERKVQAKARQAAQKEREEEIRMRGAKKNVKLLSFEDEEEGGEEVIFKKKSIVRPDLADPVPDFVTAPVTAPAVPKDRKEYLLGKPAKASSKEATKPADLSEIRKGAAEKPTKAGARQTEIEKMEAEIRSMARKRAGEDDDDAPAKKKRKGGALAAELAKYQRGKKGGDKAEALKKLDAFTRRMETAMDRNTMDVEADEGELAEVDDDLDFLTHTFKDTTDNADEVRKAEEDYDVYDPRTAGDTSKGTDRDRDERLQRERERLGTTHGVRDEARVRTADVIDPRRRKEQAEEEERARKRREGGRGRGRGRGGR</sequence>
<evidence type="ECO:0000259" key="6">
    <source>
        <dbReference type="PROSITE" id="PS50072"/>
    </source>
</evidence>
<organism evidence="7 8">
    <name type="scientific">Cylindrobasidium torrendii FP15055 ss-10</name>
    <dbReference type="NCBI Taxonomy" id="1314674"/>
    <lineage>
        <taxon>Eukaryota</taxon>
        <taxon>Fungi</taxon>
        <taxon>Dikarya</taxon>
        <taxon>Basidiomycota</taxon>
        <taxon>Agaricomycotina</taxon>
        <taxon>Agaricomycetes</taxon>
        <taxon>Agaricomycetidae</taxon>
        <taxon>Agaricales</taxon>
        <taxon>Marasmiineae</taxon>
        <taxon>Physalacriaceae</taxon>
        <taxon>Cylindrobasidium</taxon>
    </lineage>
</organism>
<gene>
    <name evidence="7" type="ORF">CYLTODRAFT_348088</name>
</gene>
<evidence type="ECO:0000313" key="7">
    <source>
        <dbReference type="EMBL" id="KIY70215.1"/>
    </source>
</evidence>
<dbReference type="GO" id="GO:0006457">
    <property type="term" value="P:protein folding"/>
    <property type="evidence" value="ECO:0007669"/>
    <property type="project" value="InterPro"/>
</dbReference>
<name>A0A0D7BJ34_9AGAR</name>